<feature type="binding site" evidence="7">
    <location>
        <position position="33"/>
    </location>
    <ligand>
        <name>UDP-N-acetyl-alpha-D-muramoyl-L-alanyl-D-glutamate</name>
        <dbReference type="ChEBI" id="CHEBI:83900"/>
    </ligand>
</feature>
<evidence type="ECO:0000259" key="10">
    <source>
        <dbReference type="Pfam" id="PF02875"/>
    </source>
</evidence>
<protein>
    <recommendedName>
        <fullName evidence="7">UDP-N-acetylmuramyl-tripeptide synthetase</fullName>
        <ecNumber evidence="7">6.3.2.-</ecNumber>
    </recommendedName>
    <alternativeName>
        <fullName evidence="7">UDP-MurNAc-tripeptide synthetase</fullName>
    </alternativeName>
</protein>
<dbReference type="Proteomes" id="UP000050514">
    <property type="component" value="Unassembled WGS sequence"/>
</dbReference>
<keyword evidence="3 7" id="KW-0133">Cell shape</keyword>
<keyword evidence="5 7" id="KW-0131">Cell cycle</keyword>
<dbReference type="PANTHER" id="PTHR23135">
    <property type="entry name" value="MUR LIGASE FAMILY MEMBER"/>
    <property type="match status" value="1"/>
</dbReference>
<keyword evidence="13" id="KW-1185">Reference proteome</keyword>
<evidence type="ECO:0000313" key="12">
    <source>
        <dbReference type="EMBL" id="KPL74200.1"/>
    </source>
</evidence>
<comment type="PTM">
    <text evidence="7">Carboxylation is probably crucial for Mg(2+) binding and, consequently, for the gamma-phosphate positioning of ATP.</text>
</comment>
<comment type="subcellular location">
    <subcellularLocation>
        <location evidence="7 8">Cytoplasm</location>
    </subcellularLocation>
</comment>
<name>A0A0P6XG43_9CHLR</name>
<dbReference type="Pfam" id="PF01225">
    <property type="entry name" value="Mur_ligase"/>
    <property type="match status" value="1"/>
</dbReference>
<dbReference type="GO" id="GO:0071555">
    <property type="term" value="P:cell wall organization"/>
    <property type="evidence" value="ECO:0007669"/>
    <property type="project" value="UniProtKB-KW"/>
</dbReference>
<evidence type="ECO:0000256" key="8">
    <source>
        <dbReference type="RuleBase" id="RU004135"/>
    </source>
</evidence>
<evidence type="ECO:0000256" key="5">
    <source>
        <dbReference type="ARBA" id="ARBA00023306"/>
    </source>
</evidence>
<evidence type="ECO:0000256" key="1">
    <source>
        <dbReference type="ARBA" id="ARBA00005898"/>
    </source>
</evidence>
<dbReference type="Pfam" id="PF08245">
    <property type="entry name" value="Mur_ligase_M"/>
    <property type="match status" value="1"/>
</dbReference>
<feature type="domain" description="Mur ligase central" evidence="11">
    <location>
        <begin position="112"/>
        <end position="322"/>
    </location>
</feature>
<dbReference type="CDD" id="cd01983">
    <property type="entry name" value="SIMIBI"/>
    <property type="match status" value="1"/>
</dbReference>
<dbReference type="InterPro" id="IPR035911">
    <property type="entry name" value="MurE/MurF_N"/>
</dbReference>
<dbReference type="STRING" id="360411.AC812_12850"/>
<feature type="binding site" evidence="7">
    <location>
        <position position="191"/>
    </location>
    <ligand>
        <name>UDP-N-acetyl-alpha-D-muramoyl-L-alanyl-D-glutamate</name>
        <dbReference type="ChEBI" id="CHEBI:83900"/>
    </ligand>
</feature>
<dbReference type="GO" id="GO:0005524">
    <property type="term" value="F:ATP binding"/>
    <property type="evidence" value="ECO:0007669"/>
    <property type="project" value="UniProtKB-UniRule"/>
</dbReference>
<dbReference type="GO" id="GO:0008360">
    <property type="term" value="P:regulation of cell shape"/>
    <property type="evidence" value="ECO:0007669"/>
    <property type="project" value="UniProtKB-KW"/>
</dbReference>
<dbReference type="InterPro" id="IPR004101">
    <property type="entry name" value="Mur_ligase_C"/>
</dbReference>
<feature type="binding site" evidence="7">
    <location>
        <position position="193"/>
    </location>
    <ligand>
        <name>UDP-N-acetyl-alpha-D-muramoyl-L-alanyl-D-glutamate</name>
        <dbReference type="ChEBI" id="CHEBI:83900"/>
    </ligand>
</feature>
<evidence type="ECO:0000256" key="3">
    <source>
        <dbReference type="ARBA" id="ARBA00022960"/>
    </source>
</evidence>
<accession>A0A0P6XG43</accession>
<dbReference type="NCBIfam" id="NF001126">
    <property type="entry name" value="PRK00139.1-4"/>
    <property type="match status" value="1"/>
</dbReference>
<keyword evidence="7" id="KW-0547">Nucleotide-binding</keyword>
<dbReference type="InterPro" id="IPR000713">
    <property type="entry name" value="Mur_ligase_N"/>
</dbReference>
<dbReference type="OrthoDB" id="9800958at2"/>
<dbReference type="UniPathway" id="UPA00219"/>
<organism evidence="12 13">
    <name type="scientific">Bellilinea caldifistulae</name>
    <dbReference type="NCBI Taxonomy" id="360411"/>
    <lineage>
        <taxon>Bacteria</taxon>
        <taxon>Bacillati</taxon>
        <taxon>Chloroflexota</taxon>
        <taxon>Anaerolineae</taxon>
        <taxon>Anaerolineales</taxon>
        <taxon>Anaerolineaceae</taxon>
        <taxon>Bellilinea</taxon>
    </lineage>
</organism>
<dbReference type="SUPFAM" id="SSF63418">
    <property type="entry name" value="MurE/MurF N-terminal domain"/>
    <property type="match status" value="1"/>
</dbReference>
<keyword evidence="7" id="KW-0460">Magnesium</keyword>
<evidence type="ECO:0000259" key="11">
    <source>
        <dbReference type="Pfam" id="PF08245"/>
    </source>
</evidence>
<comment type="caution">
    <text evidence="12">The sequence shown here is derived from an EMBL/GenBank/DDBJ whole genome shotgun (WGS) entry which is preliminary data.</text>
</comment>
<keyword evidence="2 7" id="KW-0132">Cell division</keyword>
<gene>
    <name evidence="7" type="primary">murE</name>
    <name evidence="12" type="ORF">AC812_12850</name>
</gene>
<keyword evidence="4 7" id="KW-0573">Peptidoglycan synthesis</keyword>
<keyword evidence="6 7" id="KW-0961">Cell wall biogenesis/degradation</keyword>
<comment type="similarity">
    <text evidence="1 7">Belongs to the MurCDEF family. MurE subfamily.</text>
</comment>
<keyword evidence="7" id="KW-0963">Cytoplasm</keyword>
<dbReference type="InterPro" id="IPR036615">
    <property type="entry name" value="Mur_ligase_C_dom_sf"/>
</dbReference>
<dbReference type="Pfam" id="PF02875">
    <property type="entry name" value="Mur_ligase_C"/>
    <property type="match status" value="1"/>
</dbReference>
<keyword evidence="7" id="KW-0067">ATP-binding</keyword>
<dbReference type="GO" id="GO:0051301">
    <property type="term" value="P:cell division"/>
    <property type="evidence" value="ECO:0007669"/>
    <property type="project" value="UniProtKB-KW"/>
</dbReference>
<evidence type="ECO:0000256" key="2">
    <source>
        <dbReference type="ARBA" id="ARBA00022618"/>
    </source>
</evidence>
<dbReference type="HAMAP" id="MF_00208">
    <property type="entry name" value="MurE"/>
    <property type="match status" value="1"/>
</dbReference>
<dbReference type="Gene3D" id="3.40.1390.10">
    <property type="entry name" value="MurE/MurF, N-terminal domain"/>
    <property type="match status" value="1"/>
</dbReference>
<comment type="pathway">
    <text evidence="7 8">Cell wall biogenesis; peptidoglycan biosynthesis.</text>
</comment>
<dbReference type="PANTHER" id="PTHR23135:SF4">
    <property type="entry name" value="UDP-N-ACETYLMURAMOYL-L-ALANYL-D-GLUTAMATE--2,6-DIAMINOPIMELATE LIGASE MURE HOMOLOG, CHLOROPLASTIC"/>
    <property type="match status" value="1"/>
</dbReference>
<dbReference type="EMBL" id="LGHJ01000018">
    <property type="protein sequence ID" value="KPL74200.1"/>
    <property type="molecule type" value="Genomic_DNA"/>
</dbReference>
<feature type="binding site" evidence="7">
    <location>
        <begin position="114"/>
        <end position="120"/>
    </location>
    <ligand>
        <name>ATP</name>
        <dbReference type="ChEBI" id="CHEBI:30616"/>
    </ligand>
</feature>
<dbReference type="RefSeq" id="WP_061915407.1">
    <property type="nucleotide sequence ID" value="NZ_DF967971.1"/>
</dbReference>
<feature type="domain" description="Mur ligase N-terminal catalytic" evidence="9">
    <location>
        <begin position="26"/>
        <end position="98"/>
    </location>
</feature>
<comment type="function">
    <text evidence="7">Catalyzes the addition of an amino acid to the nucleotide precursor UDP-N-acetylmuramoyl-L-alanyl-D-glutamate (UMAG) in the biosynthesis of bacterial cell-wall peptidoglycan.</text>
</comment>
<feature type="modified residue" description="N6-carboxylysine" evidence="7">
    <location>
        <position position="225"/>
    </location>
</feature>
<dbReference type="EC" id="6.3.2.-" evidence="7"/>
<evidence type="ECO:0000259" key="9">
    <source>
        <dbReference type="Pfam" id="PF01225"/>
    </source>
</evidence>
<dbReference type="GO" id="GO:0016881">
    <property type="term" value="F:acid-amino acid ligase activity"/>
    <property type="evidence" value="ECO:0007669"/>
    <property type="project" value="UniProtKB-UniRule"/>
</dbReference>
<sequence>MKRLEELIQNLPVKVLAAQNLSGVKVSGIVLDSRQVQPGYLFVALSGGNTDGHRFIPSAVERGAAAVVGSKPLSEVPSDLPYIQVEETRPALAYLSAAFFDYPARSLTVIGVTGTDGKTTTSTIIYSILRSAGLKAGIISTVNAVIGDEVIDTGFHVTTPEAPDVQRYLAKMRDAGLTHVVLEATSHGLAQDRVTACEFDIGVVTNITHEHLDYHGSYEAYRAAKARLFQHLQSTVEKPQGNPRLAVLNRDDQSYDYLNDLISGRKLTYSVVNQADFMALHPEYTPRGLVFQVCFEGEKLIEIHSRLVGEYNISNILAALTATIGGVGIPPAEAALGVERTNPVPGRMEQIDLGQDFIAIVDFAHTPNALKRALQTARQMTSGKVIAVFGSAGLRDRLKRRMMAETSAELADVTILTAEDPRTESLEEILEEMAKAARSSGGVEGKNLFRVADRGAAIRLAVQLAKPGDLVMALGKGHEQSMCFGEIEYPWDDRVAMRAALAERMGLQGHSMPYLPTQDK</sequence>
<comment type="cofactor">
    <cofactor evidence="7">
        <name>Mg(2+)</name>
        <dbReference type="ChEBI" id="CHEBI:18420"/>
    </cofactor>
</comment>
<evidence type="ECO:0000256" key="7">
    <source>
        <dbReference type="HAMAP-Rule" id="MF_00208"/>
    </source>
</evidence>
<dbReference type="SUPFAM" id="SSF53623">
    <property type="entry name" value="MurD-like peptide ligases, catalytic domain"/>
    <property type="match status" value="1"/>
</dbReference>
<dbReference type="GO" id="GO:0000287">
    <property type="term" value="F:magnesium ion binding"/>
    <property type="evidence" value="ECO:0007669"/>
    <property type="project" value="UniProtKB-UniRule"/>
</dbReference>
<dbReference type="NCBIfam" id="TIGR01085">
    <property type="entry name" value="murE"/>
    <property type="match status" value="1"/>
</dbReference>
<keyword evidence="7" id="KW-0436">Ligase</keyword>
<dbReference type="AlphaFoldDB" id="A0A0P6XG43"/>
<proteinExistence type="inferred from homology"/>
<feature type="binding site" evidence="7">
    <location>
        <begin position="158"/>
        <end position="159"/>
    </location>
    <ligand>
        <name>UDP-N-acetyl-alpha-D-muramoyl-L-alanyl-D-glutamate</name>
        <dbReference type="ChEBI" id="CHEBI:83900"/>
    </ligand>
</feature>
<dbReference type="GO" id="GO:0005737">
    <property type="term" value="C:cytoplasm"/>
    <property type="evidence" value="ECO:0007669"/>
    <property type="project" value="UniProtKB-SubCell"/>
</dbReference>
<dbReference type="SUPFAM" id="SSF53244">
    <property type="entry name" value="MurD-like peptide ligases, peptide-binding domain"/>
    <property type="match status" value="1"/>
</dbReference>
<evidence type="ECO:0000256" key="6">
    <source>
        <dbReference type="ARBA" id="ARBA00023316"/>
    </source>
</evidence>
<dbReference type="InterPro" id="IPR005761">
    <property type="entry name" value="UDP-N-AcMur-Glu-dNH2Pim_ligase"/>
</dbReference>
<dbReference type="Gene3D" id="3.90.190.20">
    <property type="entry name" value="Mur ligase, C-terminal domain"/>
    <property type="match status" value="1"/>
</dbReference>
<dbReference type="InterPro" id="IPR013221">
    <property type="entry name" value="Mur_ligase_cen"/>
</dbReference>
<dbReference type="InterPro" id="IPR036565">
    <property type="entry name" value="Mur-like_cat_sf"/>
</dbReference>
<evidence type="ECO:0000256" key="4">
    <source>
        <dbReference type="ARBA" id="ARBA00022984"/>
    </source>
</evidence>
<comment type="caution">
    <text evidence="7">Lacks conserved residue(s) required for the propagation of feature annotation.</text>
</comment>
<dbReference type="GO" id="GO:0009252">
    <property type="term" value="P:peptidoglycan biosynthetic process"/>
    <property type="evidence" value="ECO:0007669"/>
    <property type="project" value="UniProtKB-UniRule"/>
</dbReference>
<feature type="binding site" evidence="7">
    <location>
        <position position="31"/>
    </location>
    <ligand>
        <name>UDP-N-acetyl-alpha-D-muramoyl-L-alanyl-D-glutamate</name>
        <dbReference type="ChEBI" id="CHEBI:83900"/>
    </ligand>
</feature>
<feature type="domain" description="Mur ligase C-terminal" evidence="10">
    <location>
        <begin position="346"/>
        <end position="477"/>
    </location>
</feature>
<dbReference type="Gene3D" id="3.40.1190.10">
    <property type="entry name" value="Mur-like, catalytic domain"/>
    <property type="match status" value="1"/>
</dbReference>
<feature type="binding site" evidence="7">
    <location>
        <position position="185"/>
    </location>
    <ligand>
        <name>UDP-N-acetyl-alpha-D-muramoyl-L-alanyl-D-glutamate</name>
        <dbReference type="ChEBI" id="CHEBI:83900"/>
    </ligand>
</feature>
<reference evidence="12 13" key="1">
    <citation type="submission" date="2015-07" db="EMBL/GenBank/DDBJ databases">
        <title>Draft genome of Bellilinea caldifistulae DSM 17877.</title>
        <authorList>
            <person name="Hemp J."/>
            <person name="Ward L.M."/>
            <person name="Pace L.A."/>
            <person name="Fischer W.W."/>
        </authorList>
    </citation>
    <scope>NUCLEOTIDE SEQUENCE [LARGE SCALE GENOMIC DNA]</scope>
    <source>
        <strain evidence="12 13">GOMI-1</strain>
    </source>
</reference>
<evidence type="ECO:0000313" key="13">
    <source>
        <dbReference type="Proteomes" id="UP000050514"/>
    </source>
</evidence>